<dbReference type="PANTHER" id="PTHR35372">
    <property type="entry name" value="ATP BINDING PROTEIN-RELATED"/>
    <property type="match status" value="1"/>
</dbReference>
<evidence type="ECO:0000259" key="5">
    <source>
        <dbReference type="PROSITE" id="PS51206"/>
    </source>
</evidence>
<evidence type="ECO:0000256" key="3">
    <source>
        <dbReference type="ARBA" id="ARBA00022806"/>
    </source>
</evidence>
<accession>A0A345VLR2</accession>
<dbReference type="NCBIfam" id="TIGR01613">
    <property type="entry name" value="primase_Cterm"/>
    <property type="match status" value="1"/>
</dbReference>
<evidence type="ECO:0000256" key="4">
    <source>
        <dbReference type="ARBA" id="ARBA00022840"/>
    </source>
</evidence>
<dbReference type="AlphaFoldDB" id="A0A345VLR2"/>
<keyword evidence="1" id="KW-0547">Nucleotide-binding</keyword>
<dbReference type="Pfam" id="PF19263">
    <property type="entry name" value="DUF5906"/>
    <property type="match status" value="1"/>
</dbReference>
<dbReference type="InterPro" id="IPR045455">
    <property type="entry name" value="NrS-1_pol-like_helicase"/>
</dbReference>
<dbReference type="Pfam" id="PF03288">
    <property type="entry name" value="Pox_D5"/>
    <property type="match status" value="1"/>
</dbReference>
<feature type="domain" description="SF3 helicase" evidence="5">
    <location>
        <begin position="237"/>
        <end position="393"/>
    </location>
</feature>
<dbReference type="Pfam" id="PF08706">
    <property type="entry name" value="D5_N"/>
    <property type="match status" value="1"/>
</dbReference>
<dbReference type="PANTHER" id="PTHR35372:SF2">
    <property type="entry name" value="SF3 HELICASE DOMAIN-CONTAINING PROTEIN"/>
    <property type="match status" value="1"/>
</dbReference>
<proteinExistence type="predicted"/>
<dbReference type="InterPro" id="IPR051620">
    <property type="entry name" value="ORF904-like_C"/>
</dbReference>
<dbReference type="SUPFAM" id="SSF52540">
    <property type="entry name" value="P-loop containing nucleoside triphosphate hydrolases"/>
    <property type="match status" value="1"/>
</dbReference>
<dbReference type="SMART" id="SM00885">
    <property type="entry name" value="D5_N"/>
    <property type="match status" value="1"/>
</dbReference>
<evidence type="ECO:0000313" key="6">
    <source>
        <dbReference type="EMBL" id="AXJ13664.1"/>
    </source>
</evidence>
<gene>
    <name evidence="6" type="ORF">Sp14A_17570</name>
</gene>
<evidence type="ECO:0000256" key="1">
    <source>
        <dbReference type="ARBA" id="ARBA00022741"/>
    </source>
</evidence>
<keyword evidence="3" id="KW-0347">Helicase</keyword>
<dbReference type="InterPro" id="IPR014015">
    <property type="entry name" value="Helicase_SF3_DNA-vir"/>
</dbReference>
<dbReference type="Gene3D" id="3.40.50.300">
    <property type="entry name" value="P-loop containing nucleotide triphosphate hydrolases"/>
    <property type="match status" value="1"/>
</dbReference>
<dbReference type="RefSeq" id="WP_115130686.1">
    <property type="nucleotide sequence ID" value="NZ_CP022601.1"/>
</dbReference>
<evidence type="ECO:0000313" key="7">
    <source>
        <dbReference type="Proteomes" id="UP000255411"/>
    </source>
</evidence>
<name>A0A345VLR2_9STRE</name>
<reference evidence="6 7" key="1">
    <citation type="submission" date="2017-07" db="EMBL/GenBank/DDBJ databases">
        <title>Streptococcus pluranimalium as cause of bovine abortion.</title>
        <authorList>
            <person name="Rodriguez Campos S."/>
            <person name="Gobeli Brawand S."/>
            <person name="Brodard I."/>
            <person name="Rychener L."/>
            <person name="Perreten V."/>
        </authorList>
    </citation>
    <scope>NUCLEOTIDE SEQUENCE [LARGE SCALE GENOMIC DNA]</scope>
    <source>
        <strain evidence="6 7">14A0014</strain>
    </source>
</reference>
<dbReference type="EMBL" id="CP022601">
    <property type="protein sequence ID" value="AXJ13664.1"/>
    <property type="molecule type" value="Genomic_DNA"/>
</dbReference>
<keyword evidence="4" id="KW-0067">ATP-binding</keyword>
<dbReference type="Proteomes" id="UP000255411">
    <property type="component" value="Chromosome"/>
</dbReference>
<protein>
    <recommendedName>
        <fullName evidence="5">SF3 helicase domain-containing protein</fullName>
    </recommendedName>
</protein>
<dbReference type="InterPro" id="IPR004968">
    <property type="entry name" value="DNA_primase/NTPase_C"/>
</dbReference>
<dbReference type="GO" id="GO:0004386">
    <property type="term" value="F:helicase activity"/>
    <property type="evidence" value="ECO:0007669"/>
    <property type="project" value="UniProtKB-KW"/>
</dbReference>
<dbReference type="InterPro" id="IPR027417">
    <property type="entry name" value="P-loop_NTPase"/>
</dbReference>
<dbReference type="PROSITE" id="PS51206">
    <property type="entry name" value="SF3_HELICASE_1"/>
    <property type="match status" value="1"/>
</dbReference>
<evidence type="ECO:0000256" key="2">
    <source>
        <dbReference type="ARBA" id="ARBA00022801"/>
    </source>
</evidence>
<organism evidence="6 7">
    <name type="scientific">Streptococcus pluranimalium</name>
    <dbReference type="NCBI Taxonomy" id="82348"/>
    <lineage>
        <taxon>Bacteria</taxon>
        <taxon>Bacillati</taxon>
        <taxon>Bacillota</taxon>
        <taxon>Bacilli</taxon>
        <taxon>Lactobacillales</taxon>
        <taxon>Streptococcaceae</taxon>
        <taxon>Streptococcus</taxon>
    </lineage>
</organism>
<dbReference type="InterPro" id="IPR014818">
    <property type="entry name" value="Phage/plasmid_primase_P4_C"/>
</dbReference>
<sequence>MTELDWESITKSEPKQDDIYLTTLKGIKGQIGYFADKVRQEAYEATYQAYFKKPSIKKRLAEVDEKPEREGITDRDVIEEEAKELAKKAYAKAISKQPASMAKFLMEYIRFVRIKPVNDNQEPPLCLYDPDKGIYLENNVLIKDLITVINDDTTERKAKDVLYMIARNSTIREINNNYVALGNGLLNCRTMKLEPYSPNIIVTRRIDYPYNPERQEPTIDGWKPTEWLKSVLGGDNELFDLSIQILKSVVTGKTLERLFWLQGEGGSGKGSFQQIIADMVGESNIASLKVDELDGMNRFGTSALIGKSVVIGDDVQKDVRIKNTSAIFSLVTGDPLKIEEKGKTPYTLRLRLPVVQSSNGFPKMEADKQAITRRFVVVPFKRAYQGEPNMAIRNDYLRRPEVLEYFLKLAIETPWQDIKAKASQEALAENLRESEPIVRFVESFFTDELESTFLPNEFVWYVWGFYTDYYKIKDHTPSDAFHKEIKANLPKEWGSLPYPVTIGVNRNYPKGFYPESDTPFYANKSFPSLRKDNDKRKVINVRGYKLKRH</sequence>
<keyword evidence="2" id="KW-0378">Hydrolase</keyword>
<dbReference type="GO" id="GO:0005524">
    <property type="term" value="F:ATP binding"/>
    <property type="evidence" value="ECO:0007669"/>
    <property type="project" value="UniProtKB-KW"/>
</dbReference>
<dbReference type="GO" id="GO:0016787">
    <property type="term" value="F:hydrolase activity"/>
    <property type="evidence" value="ECO:0007669"/>
    <property type="project" value="UniProtKB-KW"/>
</dbReference>
<dbReference type="InterPro" id="IPR006500">
    <property type="entry name" value="Helicase_put_C_phage/plasmid"/>
</dbReference>